<accession>A0A9X5N6Z4</accession>
<gene>
    <name evidence="1" type="ORF">BTGOE4_24730</name>
</gene>
<evidence type="ECO:0000313" key="2">
    <source>
        <dbReference type="Proteomes" id="UP000175994"/>
    </source>
</evidence>
<name>A0A9X5N6Z4_BACTU</name>
<dbReference type="Proteomes" id="UP000175994">
    <property type="component" value="Unassembled WGS sequence"/>
</dbReference>
<proteinExistence type="predicted"/>
<protein>
    <submittedName>
        <fullName evidence="1">Uncharacterized protein</fullName>
    </submittedName>
</protein>
<organism evidence="1 2">
    <name type="scientific">Bacillus thuringiensis</name>
    <dbReference type="NCBI Taxonomy" id="1428"/>
    <lineage>
        <taxon>Bacteria</taxon>
        <taxon>Bacillati</taxon>
        <taxon>Bacillota</taxon>
        <taxon>Bacilli</taxon>
        <taxon>Bacillales</taxon>
        <taxon>Bacillaceae</taxon>
        <taxon>Bacillus</taxon>
        <taxon>Bacillus cereus group</taxon>
    </lineage>
</organism>
<dbReference type="EMBL" id="LXLI01000020">
    <property type="protein sequence ID" value="OFC92888.1"/>
    <property type="molecule type" value="Genomic_DNA"/>
</dbReference>
<reference evidence="1 2" key="1">
    <citation type="submission" date="2016-04" db="EMBL/GenBank/DDBJ databases">
        <title>Bacillus thuringiensis and Bacillus weihenstephanensis as novel biocontrol agents of wilt causing Verticillium species.</title>
        <authorList>
            <person name="Hollensteiner J."/>
            <person name="Wemheuer F."/>
            <person name="Harting R."/>
            <person name="Kolarzyk A."/>
            <person name="Diaz-Valerio S."/>
            <person name="Poehlein A."/>
            <person name="Brzuszkiewicz E."/>
            <person name="Nesemann K."/>
            <person name="Braus-Stromeyer S."/>
            <person name="Braus G."/>
            <person name="Daniel R."/>
            <person name="Liesegang H."/>
        </authorList>
    </citation>
    <scope>NUCLEOTIDE SEQUENCE [LARGE SCALE GENOMIC DNA]</scope>
    <source>
        <strain evidence="1 2">GOE4</strain>
    </source>
</reference>
<dbReference type="AlphaFoldDB" id="A0A9X5N6Z4"/>
<evidence type="ECO:0000313" key="1">
    <source>
        <dbReference type="EMBL" id="OFC92888.1"/>
    </source>
</evidence>
<sequence>MVFAMDVRFRHSFHEIESLDIPNILFPSQCRKLYQVIGIGIQEEFRNPYVIIKEQHGSVIFRLPEELSTWVQNKLLLVKGGPVCFHTAFQLAMRSFVPFFDLGYKKNSLSG</sequence>
<comment type="caution">
    <text evidence="1">The sequence shown here is derived from an EMBL/GenBank/DDBJ whole genome shotgun (WGS) entry which is preliminary data.</text>
</comment>